<dbReference type="SMART" id="SM01289">
    <property type="entry name" value="PYRIN"/>
    <property type="match status" value="1"/>
</dbReference>
<feature type="domain" description="Pyrin" evidence="1">
    <location>
        <begin position="1"/>
        <end position="58"/>
    </location>
</feature>
<dbReference type="Pfam" id="PF02758">
    <property type="entry name" value="PYRIN"/>
    <property type="match status" value="1"/>
</dbReference>
<evidence type="ECO:0000259" key="1">
    <source>
        <dbReference type="PROSITE" id="PS50824"/>
    </source>
</evidence>
<name>A0AAD6F4B0_9TELE</name>
<dbReference type="InterPro" id="IPR011029">
    <property type="entry name" value="DEATH-like_dom_sf"/>
</dbReference>
<dbReference type="EMBL" id="JAPTMU010000194">
    <property type="protein sequence ID" value="KAJ4920473.1"/>
    <property type="molecule type" value="Genomic_DNA"/>
</dbReference>
<dbReference type="Gene3D" id="1.10.533.10">
    <property type="entry name" value="Death Domain, Fas"/>
    <property type="match status" value="1"/>
</dbReference>
<comment type="caution">
    <text evidence="2">The sequence shown here is derived from an EMBL/GenBank/DDBJ whole genome shotgun (WGS) entry which is preliminary data.</text>
</comment>
<protein>
    <recommendedName>
        <fullName evidence="1">Pyrin domain-containing protein</fullName>
    </recommendedName>
</protein>
<dbReference type="SUPFAM" id="SSF47986">
    <property type="entry name" value="DEATH domain"/>
    <property type="match status" value="1"/>
</dbReference>
<gene>
    <name evidence="2" type="ORF">JOQ06_012540</name>
</gene>
<accession>A0AAD6F4B0</accession>
<organism evidence="2 3">
    <name type="scientific">Pogonophryne albipinna</name>
    <dbReference type="NCBI Taxonomy" id="1090488"/>
    <lineage>
        <taxon>Eukaryota</taxon>
        <taxon>Metazoa</taxon>
        <taxon>Chordata</taxon>
        <taxon>Craniata</taxon>
        <taxon>Vertebrata</taxon>
        <taxon>Euteleostomi</taxon>
        <taxon>Actinopterygii</taxon>
        <taxon>Neopterygii</taxon>
        <taxon>Teleostei</taxon>
        <taxon>Neoteleostei</taxon>
        <taxon>Acanthomorphata</taxon>
        <taxon>Eupercaria</taxon>
        <taxon>Perciformes</taxon>
        <taxon>Notothenioidei</taxon>
        <taxon>Pogonophryne</taxon>
    </lineage>
</organism>
<evidence type="ECO:0000313" key="2">
    <source>
        <dbReference type="EMBL" id="KAJ4920473.1"/>
    </source>
</evidence>
<proteinExistence type="predicted"/>
<evidence type="ECO:0000313" key="3">
    <source>
        <dbReference type="Proteomes" id="UP001219934"/>
    </source>
</evidence>
<reference evidence="2" key="1">
    <citation type="submission" date="2022-11" db="EMBL/GenBank/DDBJ databases">
        <title>Chromosome-level genome of Pogonophryne albipinna.</title>
        <authorList>
            <person name="Jo E."/>
        </authorList>
    </citation>
    <scope>NUCLEOTIDE SEQUENCE</scope>
    <source>
        <strain evidence="2">SGF0006</strain>
        <tissue evidence="2">Muscle</tissue>
    </source>
</reference>
<dbReference type="AlphaFoldDB" id="A0AAD6F4B0"/>
<keyword evidence="3" id="KW-1185">Reference proteome</keyword>
<dbReference type="PROSITE" id="PS50824">
    <property type="entry name" value="DAPIN"/>
    <property type="match status" value="1"/>
</dbReference>
<dbReference type="InterPro" id="IPR004020">
    <property type="entry name" value="DAPIN"/>
</dbReference>
<sequence length="77" mass="9435">MERWRLLKRSSLEHLGKEDFKKFKWFLQQKYLGFEGIPKSRLEDADRMDTVDQMFLNYCINTIKVTIMVLGRYKRMI</sequence>
<dbReference type="Proteomes" id="UP001219934">
    <property type="component" value="Unassembled WGS sequence"/>
</dbReference>